<keyword evidence="2" id="KW-0732">Signal</keyword>
<proteinExistence type="predicted"/>
<organism evidence="4">
    <name type="scientific">Dehalogenimonas sp. 4OHTPN</name>
    <dbReference type="NCBI Taxonomy" id="3166643"/>
    <lineage>
        <taxon>Bacteria</taxon>
        <taxon>Bacillati</taxon>
        <taxon>Chloroflexota</taxon>
        <taxon>Dehalococcoidia</taxon>
        <taxon>Dehalococcoidales</taxon>
        <taxon>Dehalococcoidaceae</taxon>
        <taxon>Dehalogenimonas</taxon>
    </lineage>
</organism>
<feature type="chain" id="PRO_5043616649" evidence="2">
    <location>
        <begin position="26"/>
        <end position="695"/>
    </location>
</feature>
<reference evidence="4" key="1">
    <citation type="submission" date="2024-06" db="EMBL/GenBank/DDBJ databases">
        <title>A Novel Isolate, Dehalogenimonas sp. Strain 4OHTPN, Dechlorinates Aromatic 4 Hydroxy chlorothalonil by a Novel Reductive Dehalogenase.</title>
        <authorList>
            <person name="Liu G."/>
        </authorList>
    </citation>
    <scope>NUCLEOTIDE SEQUENCE</scope>
    <source>
        <strain evidence="4">4OHTPN</strain>
    </source>
</reference>
<keyword evidence="1" id="KW-0472">Membrane</keyword>
<evidence type="ECO:0000256" key="2">
    <source>
        <dbReference type="SAM" id="SignalP"/>
    </source>
</evidence>
<evidence type="ECO:0000313" key="4">
    <source>
        <dbReference type="EMBL" id="XCH33916.1"/>
    </source>
</evidence>
<feature type="transmembrane region" description="Helical" evidence="1">
    <location>
        <begin position="667"/>
        <end position="688"/>
    </location>
</feature>
<dbReference type="Gene3D" id="2.60.40.10">
    <property type="entry name" value="Immunoglobulins"/>
    <property type="match status" value="4"/>
</dbReference>
<dbReference type="InterPro" id="IPR013783">
    <property type="entry name" value="Ig-like_fold"/>
</dbReference>
<dbReference type="SUPFAM" id="SSF81296">
    <property type="entry name" value="E set domains"/>
    <property type="match status" value="1"/>
</dbReference>
<dbReference type="AlphaFoldDB" id="A0AAU8GBV4"/>
<keyword evidence="1" id="KW-0812">Transmembrane</keyword>
<dbReference type="InterPro" id="IPR002909">
    <property type="entry name" value="IPT_dom"/>
</dbReference>
<sequence length="695" mass="71073">MRLKIFLRTLPIMLITALLGIGALAAPVGAAGTITQTITPTSGSPAITQVSIAGTGFAPGAYTILFNATVVNSGTIPAGGALNVTFVVPALPKGAYAVTVDDSSADPAVAAGTFTVNQTILTSVANAPIGATVTVNGYGFNPNVAVNVYFGALTTPVAQVTSLENTNGSFSKQFLVPQAPRANYFITATDAFTTPASANILFAVTPRITAISAETGGVGDTVTINGDGFTALGSVSFFFDSDTTTALTTVTANASGIIPATTITIPTAARGVHTIIVRDNTATAISVTRLYTINVSKITVSPTSGQVGTSVTISGNGFNSGGVIDFEFDGAAFTGVTSITAAANGTFTKTAVIIPTTSAGAHTITARVTSDPTVFANATFTVNSRIVITPTTGTAGTTVTITGSGFSPAGVMSFTYDATPLASSPATPTIQANGTFSAQVVIPGAAAATHTIYAVDGMGNVATASFISTITATLTPLTNTLEPGFVGQEITAAGTGFMPNSTVTIRLGNTPMGSVVANATGTFSIKFKIDAIPAGAYVIFISDGTTTKQFDYIMEGNAPAAPTLVTPARDAKAEQPVVFDWNDVSDPSGVTYTLEVALDSSFTKLALKKDGLTSSKYTMTEAEKLETVPKKAPYYWRVIARDGAGNVGAAGSAFTFTVGFSLEDIPMWAWITGGFFVVVIVGGLLYYFTRRRSMY</sequence>
<keyword evidence="1" id="KW-1133">Transmembrane helix</keyword>
<dbReference type="InterPro" id="IPR014756">
    <property type="entry name" value="Ig_E-set"/>
</dbReference>
<dbReference type="EMBL" id="CP159307">
    <property type="protein sequence ID" value="XCH33916.1"/>
    <property type="molecule type" value="Genomic_DNA"/>
</dbReference>
<gene>
    <name evidence="4" type="ORF">ABV300_03315</name>
</gene>
<evidence type="ECO:0000259" key="3">
    <source>
        <dbReference type="Pfam" id="PF01833"/>
    </source>
</evidence>
<name>A0AAU8GBV4_9CHLR</name>
<evidence type="ECO:0000256" key="1">
    <source>
        <dbReference type="SAM" id="Phobius"/>
    </source>
</evidence>
<accession>A0AAU8GBV4</accession>
<dbReference type="Pfam" id="PF01833">
    <property type="entry name" value="TIG"/>
    <property type="match status" value="1"/>
</dbReference>
<feature type="domain" description="IPT/TIG" evidence="3">
    <location>
        <begin position="206"/>
        <end position="283"/>
    </location>
</feature>
<feature type="signal peptide" evidence="2">
    <location>
        <begin position="1"/>
        <end position="25"/>
    </location>
</feature>
<dbReference type="RefSeq" id="WP_353715107.1">
    <property type="nucleotide sequence ID" value="NZ_CP159307.1"/>
</dbReference>
<protein>
    <submittedName>
        <fullName evidence="4">IPT/TIG domain-containing protein</fullName>
    </submittedName>
</protein>